<dbReference type="GO" id="GO:0009306">
    <property type="term" value="P:protein secretion"/>
    <property type="evidence" value="ECO:0007669"/>
    <property type="project" value="InterPro"/>
</dbReference>
<feature type="transmembrane region" description="Helical" evidence="7">
    <location>
        <begin position="43"/>
        <end position="62"/>
    </location>
</feature>
<evidence type="ECO:0000256" key="4">
    <source>
        <dbReference type="ARBA" id="ARBA00022692"/>
    </source>
</evidence>
<evidence type="ECO:0000313" key="9">
    <source>
        <dbReference type="Proteomes" id="UP000007089"/>
    </source>
</evidence>
<evidence type="ECO:0000256" key="7">
    <source>
        <dbReference type="SAM" id="Phobius"/>
    </source>
</evidence>
<evidence type="ECO:0000256" key="3">
    <source>
        <dbReference type="ARBA" id="ARBA00022475"/>
    </source>
</evidence>
<proteinExistence type="inferred from homology"/>
<keyword evidence="5 7" id="KW-1133">Transmembrane helix</keyword>
<dbReference type="Pfam" id="PF01313">
    <property type="entry name" value="Bac_export_3"/>
    <property type="match status" value="1"/>
</dbReference>
<comment type="similarity">
    <text evidence="2">Belongs to the FliQ/MopD/SpaQ family.</text>
</comment>
<gene>
    <name evidence="8" type="ordered locus">A2cp1_2592</name>
</gene>
<evidence type="ECO:0000256" key="6">
    <source>
        <dbReference type="ARBA" id="ARBA00023136"/>
    </source>
</evidence>
<evidence type="ECO:0000313" key="8">
    <source>
        <dbReference type="EMBL" id="ACL65929.1"/>
    </source>
</evidence>
<dbReference type="AlphaFoldDB" id="B8JD80"/>
<protein>
    <submittedName>
        <fullName evidence="8">Export protein FliQ family 3</fullName>
    </submittedName>
</protein>
<keyword evidence="3" id="KW-1003">Cell membrane</keyword>
<organism evidence="8 9">
    <name type="scientific">Anaeromyxobacter dehalogenans (strain ATCC BAA-258 / DSM 21875 / 2CP-1)</name>
    <dbReference type="NCBI Taxonomy" id="455488"/>
    <lineage>
        <taxon>Bacteria</taxon>
        <taxon>Pseudomonadati</taxon>
        <taxon>Myxococcota</taxon>
        <taxon>Myxococcia</taxon>
        <taxon>Myxococcales</taxon>
        <taxon>Cystobacterineae</taxon>
        <taxon>Anaeromyxobacteraceae</taxon>
        <taxon>Anaeromyxobacter</taxon>
    </lineage>
</organism>
<dbReference type="KEGG" id="acp:A2cp1_2592"/>
<comment type="subcellular location">
    <subcellularLocation>
        <location evidence="1">Cell membrane</location>
        <topology evidence="1">Multi-pass membrane protein</topology>
    </subcellularLocation>
</comment>
<evidence type="ECO:0000256" key="5">
    <source>
        <dbReference type="ARBA" id="ARBA00022989"/>
    </source>
</evidence>
<evidence type="ECO:0000256" key="2">
    <source>
        <dbReference type="ARBA" id="ARBA00006156"/>
    </source>
</evidence>
<name>B8JD80_ANAD2</name>
<dbReference type="GO" id="GO:0005886">
    <property type="term" value="C:plasma membrane"/>
    <property type="evidence" value="ECO:0007669"/>
    <property type="project" value="UniProtKB-SubCell"/>
</dbReference>
<keyword evidence="4 7" id="KW-0812">Transmembrane</keyword>
<sequence>MPGALLREALLLLAAVGGPVLGALLLVGLVVGVLQAATQVNDAAVGFLPRAAAAGVVIWLLGGWMMDRLSGFLAQCIVRMAGR</sequence>
<keyword evidence="6 7" id="KW-0472">Membrane</keyword>
<feature type="transmembrane region" description="Helical" evidence="7">
    <location>
        <begin position="12"/>
        <end position="37"/>
    </location>
</feature>
<accession>B8JD80</accession>
<dbReference type="InterPro" id="IPR002191">
    <property type="entry name" value="Bac_export_3"/>
</dbReference>
<dbReference type="HOGENOM" id="CLU_164516_2_1_7"/>
<dbReference type="PRINTS" id="PR00952">
    <property type="entry name" value="TYPE3IMQPROT"/>
</dbReference>
<dbReference type="EMBL" id="CP001359">
    <property type="protein sequence ID" value="ACL65929.1"/>
    <property type="molecule type" value="Genomic_DNA"/>
</dbReference>
<reference evidence="8" key="1">
    <citation type="submission" date="2009-01" db="EMBL/GenBank/DDBJ databases">
        <title>Complete sequence of Anaeromyxobacter dehalogenans 2CP-1.</title>
        <authorList>
            <consortium name="US DOE Joint Genome Institute"/>
            <person name="Lucas S."/>
            <person name="Copeland A."/>
            <person name="Lapidus A."/>
            <person name="Glavina del Rio T."/>
            <person name="Dalin E."/>
            <person name="Tice H."/>
            <person name="Bruce D."/>
            <person name="Goodwin L."/>
            <person name="Pitluck S."/>
            <person name="Saunders E."/>
            <person name="Brettin T."/>
            <person name="Detter J.C."/>
            <person name="Han C."/>
            <person name="Larimer F."/>
            <person name="Land M."/>
            <person name="Hauser L."/>
            <person name="Kyrpides N."/>
            <person name="Ovchinnikova G."/>
            <person name="Beliaev A.S."/>
            <person name="Richardson P."/>
        </authorList>
    </citation>
    <scope>NUCLEOTIDE SEQUENCE</scope>
    <source>
        <strain evidence="8">2CP-1</strain>
    </source>
</reference>
<keyword evidence="9" id="KW-1185">Reference proteome</keyword>
<dbReference type="Proteomes" id="UP000007089">
    <property type="component" value="Chromosome"/>
</dbReference>
<evidence type="ECO:0000256" key="1">
    <source>
        <dbReference type="ARBA" id="ARBA00004651"/>
    </source>
</evidence>
<dbReference type="PANTHER" id="PTHR34040">
    <property type="entry name" value="FLAGELLAR BIOSYNTHETIC PROTEIN FLIQ"/>
    <property type="match status" value="1"/>
</dbReference>
<dbReference type="PANTHER" id="PTHR34040:SF2">
    <property type="entry name" value="FLAGELLAR BIOSYNTHETIC PROTEIN FLIQ"/>
    <property type="match status" value="1"/>
</dbReference>